<dbReference type="EMBL" id="CM037159">
    <property type="protein sequence ID" value="KAH7866282.1"/>
    <property type="molecule type" value="Genomic_DNA"/>
</dbReference>
<dbReference type="Proteomes" id="UP000828048">
    <property type="component" value="Chromosome 9"/>
</dbReference>
<gene>
    <name evidence="1" type="ORF">Vadar_018109</name>
</gene>
<evidence type="ECO:0000313" key="1">
    <source>
        <dbReference type="EMBL" id="KAH7866282.1"/>
    </source>
</evidence>
<comment type="caution">
    <text evidence="1">The sequence shown here is derived from an EMBL/GenBank/DDBJ whole genome shotgun (WGS) entry which is preliminary data.</text>
</comment>
<proteinExistence type="predicted"/>
<accession>A0ACB7ZJR0</accession>
<evidence type="ECO:0000313" key="2">
    <source>
        <dbReference type="Proteomes" id="UP000828048"/>
    </source>
</evidence>
<protein>
    <submittedName>
        <fullName evidence="1">Uncharacterized protein</fullName>
    </submittedName>
</protein>
<name>A0ACB7ZJR0_9ERIC</name>
<keyword evidence="2" id="KW-1185">Reference proteome</keyword>
<sequence length="141" mass="16219">MVVKTPWYTIFDISDDKNLPHMSSELATDSNLLEITDDRHTSRGDVRDRISDMRSFGKFEKRSISIIHDNTDFRRCCRIRLVVHYQISETDVQYTLSSIQKAVMGVPEENGVKQSSATFYSSIIAYCDMHLNLSMRAGKHP</sequence>
<reference evidence="1 2" key="1">
    <citation type="journal article" date="2021" name="Hortic Res">
        <title>High-quality reference genome and annotation aids understanding of berry development for evergreen blueberry (Vaccinium darrowii).</title>
        <authorList>
            <person name="Yu J."/>
            <person name="Hulse-Kemp A.M."/>
            <person name="Babiker E."/>
            <person name="Staton M."/>
        </authorList>
    </citation>
    <scope>NUCLEOTIDE SEQUENCE [LARGE SCALE GENOMIC DNA]</scope>
    <source>
        <strain evidence="2">cv. NJ 8807/NJ 8810</strain>
        <tissue evidence="1">Young leaf</tissue>
    </source>
</reference>
<organism evidence="1 2">
    <name type="scientific">Vaccinium darrowii</name>
    <dbReference type="NCBI Taxonomy" id="229202"/>
    <lineage>
        <taxon>Eukaryota</taxon>
        <taxon>Viridiplantae</taxon>
        <taxon>Streptophyta</taxon>
        <taxon>Embryophyta</taxon>
        <taxon>Tracheophyta</taxon>
        <taxon>Spermatophyta</taxon>
        <taxon>Magnoliopsida</taxon>
        <taxon>eudicotyledons</taxon>
        <taxon>Gunneridae</taxon>
        <taxon>Pentapetalae</taxon>
        <taxon>asterids</taxon>
        <taxon>Ericales</taxon>
        <taxon>Ericaceae</taxon>
        <taxon>Vaccinioideae</taxon>
        <taxon>Vaccinieae</taxon>
        <taxon>Vaccinium</taxon>
    </lineage>
</organism>